<feature type="domain" description="SANT" evidence="11">
    <location>
        <begin position="313"/>
        <end position="364"/>
    </location>
</feature>
<dbReference type="OrthoDB" id="118550at2759"/>
<evidence type="ECO:0000256" key="2">
    <source>
        <dbReference type="ARBA" id="ARBA00023015"/>
    </source>
</evidence>
<accession>A0A1D1UMC6</accession>
<evidence type="ECO:0000256" key="4">
    <source>
        <dbReference type="ARBA" id="ARBA00023163"/>
    </source>
</evidence>
<dbReference type="Proteomes" id="UP000186922">
    <property type="component" value="Unassembled WGS sequence"/>
</dbReference>
<comment type="subcellular location">
    <subcellularLocation>
        <location evidence="1">Nucleus</location>
    </subcellularLocation>
</comment>
<feature type="domain" description="Myb-like" evidence="9">
    <location>
        <begin position="318"/>
        <end position="360"/>
    </location>
</feature>
<proteinExistence type="inferred from homology"/>
<evidence type="ECO:0000313" key="13">
    <source>
        <dbReference type="Proteomes" id="UP000186922"/>
    </source>
</evidence>
<feature type="compositionally biased region" description="Polar residues" evidence="8">
    <location>
        <begin position="22"/>
        <end position="31"/>
    </location>
</feature>
<evidence type="ECO:0008006" key="14">
    <source>
        <dbReference type="Google" id="ProtNLM"/>
    </source>
</evidence>
<keyword evidence="3" id="KW-0238">DNA-binding</keyword>
<feature type="compositionally biased region" description="Polar residues" evidence="8">
    <location>
        <begin position="469"/>
        <end position="486"/>
    </location>
</feature>
<dbReference type="EMBL" id="BDGG01000001">
    <property type="protein sequence ID" value="GAU90876.1"/>
    <property type="molecule type" value="Genomic_DNA"/>
</dbReference>
<evidence type="ECO:0000256" key="5">
    <source>
        <dbReference type="ARBA" id="ARBA00023242"/>
    </source>
</evidence>
<feature type="compositionally biased region" description="Low complexity" evidence="8">
    <location>
        <begin position="910"/>
        <end position="936"/>
    </location>
</feature>
<protein>
    <recommendedName>
        <fullName evidence="14">SWI/SNF complex subunit SMARCC2</fullName>
    </recommendedName>
</protein>
<evidence type="ECO:0000259" key="10">
    <source>
        <dbReference type="PROSITE" id="PS50934"/>
    </source>
</evidence>
<dbReference type="GO" id="GO:0016514">
    <property type="term" value="C:SWI/SNF complex"/>
    <property type="evidence" value="ECO:0007669"/>
    <property type="project" value="TreeGrafter"/>
</dbReference>
<dbReference type="PROSITE" id="PS51293">
    <property type="entry name" value="SANT"/>
    <property type="match status" value="1"/>
</dbReference>
<dbReference type="CDD" id="cd00167">
    <property type="entry name" value="SANT"/>
    <property type="match status" value="1"/>
</dbReference>
<feature type="coiled-coil region" evidence="7">
    <location>
        <begin position="560"/>
        <end position="608"/>
    </location>
</feature>
<evidence type="ECO:0000313" key="12">
    <source>
        <dbReference type="EMBL" id="GAU90876.1"/>
    </source>
</evidence>
<gene>
    <name evidence="12" type="primary">RvY_03234-1</name>
    <name evidence="12" type="synonym">RvY_03234.1</name>
    <name evidence="12" type="ORF">RvY_03234</name>
</gene>
<dbReference type="AlphaFoldDB" id="A0A1D1UMC6"/>
<dbReference type="InterPro" id="IPR017884">
    <property type="entry name" value="SANT_dom"/>
</dbReference>
<feature type="compositionally biased region" description="Pro residues" evidence="8">
    <location>
        <begin position="883"/>
        <end position="894"/>
    </location>
</feature>
<feature type="region of interest" description="Disordered" evidence="8">
    <location>
        <begin position="782"/>
        <end position="961"/>
    </location>
</feature>
<dbReference type="InterPro" id="IPR032448">
    <property type="entry name" value="SWIRM-assoc"/>
</dbReference>
<dbReference type="GO" id="GO:0003677">
    <property type="term" value="F:DNA binding"/>
    <property type="evidence" value="ECO:0007669"/>
    <property type="project" value="UniProtKB-KW"/>
</dbReference>
<dbReference type="PANTHER" id="PTHR12802">
    <property type="entry name" value="SWI/SNF COMPLEX-RELATED"/>
    <property type="match status" value="1"/>
</dbReference>
<feature type="compositionally biased region" description="Low complexity" evidence="8">
    <location>
        <begin position="1"/>
        <end position="13"/>
    </location>
</feature>
<dbReference type="STRING" id="947166.A0A1D1UMC6"/>
<comment type="caution">
    <text evidence="12">The sequence shown here is derived from an EMBL/GenBank/DDBJ whole genome shotgun (WGS) entry which is preliminary data.</text>
</comment>
<dbReference type="PROSITE" id="PS50934">
    <property type="entry name" value="SWIRM"/>
    <property type="match status" value="1"/>
</dbReference>
<dbReference type="Pfam" id="PF16498">
    <property type="entry name" value="SWIRM-assoc_3"/>
    <property type="match status" value="1"/>
</dbReference>
<evidence type="ECO:0000259" key="9">
    <source>
        <dbReference type="PROSITE" id="PS50090"/>
    </source>
</evidence>
<feature type="region of interest" description="Disordered" evidence="8">
    <location>
        <begin position="1"/>
        <end position="83"/>
    </location>
</feature>
<dbReference type="GO" id="GO:0042393">
    <property type="term" value="F:histone binding"/>
    <property type="evidence" value="ECO:0007669"/>
    <property type="project" value="TreeGrafter"/>
</dbReference>
<organism evidence="12 13">
    <name type="scientific">Ramazzottius varieornatus</name>
    <name type="common">Water bear</name>
    <name type="synonym">Tardigrade</name>
    <dbReference type="NCBI Taxonomy" id="947166"/>
    <lineage>
        <taxon>Eukaryota</taxon>
        <taxon>Metazoa</taxon>
        <taxon>Ecdysozoa</taxon>
        <taxon>Tardigrada</taxon>
        <taxon>Eutardigrada</taxon>
        <taxon>Parachela</taxon>
        <taxon>Hypsibioidea</taxon>
        <taxon>Ramazzottiidae</taxon>
        <taxon>Ramazzottius</taxon>
    </lineage>
</organism>
<dbReference type="PANTHER" id="PTHR12802:SF41">
    <property type="entry name" value="BRAHMA ASSOCIATED PROTEIN 155 KDA"/>
    <property type="match status" value="1"/>
</dbReference>
<dbReference type="InterPro" id="IPR001005">
    <property type="entry name" value="SANT/Myb"/>
</dbReference>
<dbReference type="GO" id="GO:0045893">
    <property type="term" value="P:positive regulation of DNA-templated transcription"/>
    <property type="evidence" value="ECO:0007669"/>
    <property type="project" value="TreeGrafter"/>
</dbReference>
<dbReference type="Gene3D" id="1.10.10.60">
    <property type="entry name" value="Homeodomain-like"/>
    <property type="match status" value="1"/>
</dbReference>
<sequence>MDKSASKTAGKSSAVKKRGRPSSPQRSSNKRSPGAPARTSSAAKGSAASKKKEEYSDDAEEESASRETEDFNNEDSRPLSEIGMAKTVVKTKDSDLQAIRGGTFVDVDDDTMGGNGDAQKARPQEVSAQNYNIVIPSYSAWFKYDSINAVEKRAVPEYFTGQNQSKTPEAYMTIRNFIIDSYRLNPTEYLTSTSARRNLTGDVCGIVRIHSFLEQWGLINFQIEAEQRPMGFGPSSTSHFNILLDTPAGVQPLQPPKHQTAEDYVCKMKDVPTLNEEGSLSGDKNEQATDKAVSSNYALKVDGYSKRSTARGKVGREWTEQETLLLLEGLEMYKDDWNKVSEHVGSRTQDECVLHFLKLPIEDPYLEDAKDIGPLVNYPIPFSKTGNPVMTTIAFLASTVDPRIASAAAQAALDKYCKLKEEVPPWLAETHQKAVGEAYDMAKRGEGAMPDEQYGLSTMNVAGLAEGTSGENGDKNGTTSEASTGATEDGATDAEGGGNDSKEDKSDTTSKDWDRLKKMTDKEITKKDLQMAASVALASAAVKAKNLATVEERKIKSLVALLVETQMKKLETKLKHFEELENMIEAEREKLELARQQLIQERQQFHTEQVKAAEVRARLQAQQAFTQQHGPIAVPLAHPAPPPFAPSSAVLQQAAIPPHLMQQQQQQLLQTPTASAPLPSTSAQGVDFSPNSMANASVLSPQSSSMANTNTPMPPAPFQQGSFNAGPSQVRSPLAPQHGQQRSPAMGQQTAGPMMAAAGQQYPAGGAAMMAPQQQPYNPMYVAGPAGQAASTPPQALYQGGAAPPPSPQVPHQPTGQYNPYQQQQQTQQPGAAAGPAPQQGQYHPRPMVAMSQQGQQVPYPPMGQQGRPALPPQNMAASQQYAPPPTNYAPIMPPSQGYAQPQAGPPPAQHMYHPAAPQQQQQQPPQYQQPSQGHPYPGGGPAMENMNRAAAESHGPEESL</sequence>
<dbReference type="SMART" id="SM00717">
    <property type="entry name" value="SANT"/>
    <property type="match status" value="1"/>
</dbReference>
<keyword evidence="5" id="KW-0539">Nucleus</keyword>
<dbReference type="Pfam" id="PF04433">
    <property type="entry name" value="SWIRM"/>
    <property type="match status" value="1"/>
</dbReference>
<feature type="compositionally biased region" description="Basic and acidic residues" evidence="8">
    <location>
        <begin position="63"/>
        <end position="78"/>
    </location>
</feature>
<feature type="compositionally biased region" description="Polar residues" evidence="8">
    <location>
        <begin position="719"/>
        <end position="731"/>
    </location>
</feature>
<evidence type="ECO:0000256" key="6">
    <source>
        <dbReference type="ARBA" id="ARBA00049655"/>
    </source>
</evidence>
<feature type="domain" description="SWIRM" evidence="10">
    <location>
        <begin position="133"/>
        <end position="230"/>
    </location>
</feature>
<reference evidence="12 13" key="1">
    <citation type="journal article" date="2016" name="Nat. Commun.">
        <title>Extremotolerant tardigrade genome and improved radiotolerance of human cultured cells by tardigrade-unique protein.</title>
        <authorList>
            <person name="Hashimoto T."/>
            <person name="Horikawa D.D."/>
            <person name="Saito Y."/>
            <person name="Kuwahara H."/>
            <person name="Kozuka-Hata H."/>
            <person name="Shin-I T."/>
            <person name="Minakuchi Y."/>
            <person name="Ohishi K."/>
            <person name="Motoyama A."/>
            <person name="Aizu T."/>
            <person name="Enomoto A."/>
            <person name="Kondo K."/>
            <person name="Tanaka S."/>
            <person name="Hara Y."/>
            <person name="Koshikawa S."/>
            <person name="Sagara H."/>
            <person name="Miura T."/>
            <person name="Yokobori S."/>
            <person name="Miyagawa K."/>
            <person name="Suzuki Y."/>
            <person name="Kubo T."/>
            <person name="Oyama M."/>
            <person name="Kohara Y."/>
            <person name="Fujiyama A."/>
            <person name="Arakawa K."/>
            <person name="Katayama T."/>
            <person name="Toyoda A."/>
            <person name="Kunieda T."/>
        </authorList>
    </citation>
    <scope>NUCLEOTIDE SEQUENCE [LARGE SCALE GENOMIC DNA]</scope>
    <source>
        <strain evidence="12 13">YOKOZUNA-1</strain>
    </source>
</reference>
<dbReference type="Gene3D" id="1.10.10.10">
    <property type="entry name" value="Winged helix-like DNA-binding domain superfamily/Winged helix DNA-binding domain"/>
    <property type="match status" value="1"/>
</dbReference>
<keyword evidence="2" id="KW-0805">Transcription regulation</keyword>
<evidence type="ECO:0000256" key="7">
    <source>
        <dbReference type="SAM" id="Coils"/>
    </source>
</evidence>
<name>A0A1D1UMC6_RAMVA</name>
<feature type="region of interest" description="Disordered" evidence="8">
    <location>
        <begin position="661"/>
        <end position="755"/>
    </location>
</feature>
<evidence type="ECO:0000259" key="11">
    <source>
        <dbReference type="PROSITE" id="PS51293"/>
    </source>
</evidence>
<evidence type="ECO:0000256" key="3">
    <source>
        <dbReference type="ARBA" id="ARBA00023125"/>
    </source>
</evidence>
<dbReference type="SUPFAM" id="SSF46689">
    <property type="entry name" value="Homeodomain-like"/>
    <property type="match status" value="2"/>
</dbReference>
<feature type="compositionally biased region" description="Low complexity" evidence="8">
    <location>
        <begin position="812"/>
        <end position="842"/>
    </location>
</feature>
<dbReference type="Pfam" id="PF16495">
    <property type="entry name" value="SWIRM-assoc_1"/>
    <property type="match status" value="1"/>
</dbReference>
<dbReference type="InterPro" id="IPR007526">
    <property type="entry name" value="SWIRM"/>
</dbReference>
<keyword evidence="7" id="KW-0175">Coiled coil</keyword>
<evidence type="ECO:0000256" key="8">
    <source>
        <dbReference type="SAM" id="MobiDB-lite"/>
    </source>
</evidence>
<dbReference type="InterPro" id="IPR009057">
    <property type="entry name" value="Homeodomain-like_sf"/>
</dbReference>
<feature type="compositionally biased region" description="Basic and acidic residues" evidence="8">
    <location>
        <begin position="500"/>
        <end position="514"/>
    </location>
</feature>
<comment type="similarity">
    <text evidence="6">Belongs to the SMARCC family.</text>
</comment>
<feature type="compositionally biased region" description="Polar residues" evidence="8">
    <location>
        <begin position="738"/>
        <end position="751"/>
    </location>
</feature>
<feature type="region of interest" description="Disordered" evidence="8">
    <location>
        <begin position="464"/>
        <end position="514"/>
    </location>
</feature>
<evidence type="ECO:0000256" key="1">
    <source>
        <dbReference type="ARBA" id="ARBA00004123"/>
    </source>
</evidence>
<keyword evidence="4" id="KW-0804">Transcription</keyword>
<dbReference type="Pfam" id="PF00249">
    <property type="entry name" value="Myb_DNA-binding"/>
    <property type="match status" value="1"/>
</dbReference>
<keyword evidence="13" id="KW-1185">Reference proteome</keyword>
<dbReference type="FunFam" id="1.10.10.10:FF:000020">
    <property type="entry name" value="SWI/SNF complex subunit SMARCC2 isoform c"/>
    <property type="match status" value="1"/>
</dbReference>
<feature type="compositionally biased region" description="Polar residues" evidence="8">
    <location>
        <begin position="671"/>
        <end position="711"/>
    </location>
</feature>
<dbReference type="FunFam" id="1.10.10.60:FF:000014">
    <property type="entry name" value="SWI/SNF complex subunit SMARCC2 isoform C"/>
    <property type="match status" value="1"/>
</dbReference>
<dbReference type="InterPro" id="IPR032451">
    <property type="entry name" value="SMARCC_C"/>
</dbReference>
<dbReference type="InterPro" id="IPR036388">
    <property type="entry name" value="WH-like_DNA-bd_sf"/>
</dbReference>
<dbReference type="PROSITE" id="PS50090">
    <property type="entry name" value="MYB_LIKE"/>
    <property type="match status" value="1"/>
</dbReference>